<organism evidence="8 9">
    <name type="scientific">Bacillus thermotolerans</name>
    <name type="common">Quasibacillus thermotolerans</name>
    <dbReference type="NCBI Taxonomy" id="1221996"/>
    <lineage>
        <taxon>Bacteria</taxon>
        <taxon>Bacillati</taxon>
        <taxon>Bacillota</taxon>
        <taxon>Bacilli</taxon>
        <taxon>Bacillales</taxon>
        <taxon>Bacillaceae</taxon>
        <taxon>Bacillus</taxon>
    </lineage>
</organism>
<dbReference type="PANTHER" id="PTHR12992:SF11">
    <property type="entry name" value="MITOCHONDRIAL COENZYME A DIPHOSPHATASE NUDT8"/>
    <property type="match status" value="1"/>
</dbReference>
<evidence type="ECO:0000259" key="7">
    <source>
        <dbReference type="PROSITE" id="PS51462"/>
    </source>
</evidence>
<dbReference type="PROSITE" id="PS51462">
    <property type="entry name" value="NUDIX"/>
    <property type="match status" value="1"/>
</dbReference>
<dbReference type="Gene3D" id="3.90.79.10">
    <property type="entry name" value="Nucleoside Triphosphate Pyrophosphohydrolase"/>
    <property type="match status" value="1"/>
</dbReference>
<dbReference type="Proteomes" id="UP000031563">
    <property type="component" value="Unassembled WGS sequence"/>
</dbReference>
<evidence type="ECO:0000313" key="9">
    <source>
        <dbReference type="Proteomes" id="UP000031563"/>
    </source>
</evidence>
<evidence type="ECO:0000256" key="1">
    <source>
        <dbReference type="ARBA" id="ARBA00001936"/>
    </source>
</evidence>
<evidence type="ECO:0000313" key="8">
    <source>
        <dbReference type="EMBL" id="KKB36861.1"/>
    </source>
</evidence>
<gene>
    <name evidence="8" type="ORF">QY95_02935</name>
</gene>
<evidence type="ECO:0000256" key="2">
    <source>
        <dbReference type="ARBA" id="ARBA00001946"/>
    </source>
</evidence>
<comment type="cofactor">
    <cofactor evidence="2">
        <name>Mg(2+)</name>
        <dbReference type="ChEBI" id="CHEBI:18420"/>
    </cofactor>
</comment>
<proteinExistence type="predicted"/>
<evidence type="ECO:0000256" key="5">
    <source>
        <dbReference type="ARBA" id="ARBA00022842"/>
    </source>
</evidence>
<dbReference type="Pfam" id="PF00293">
    <property type="entry name" value="NUDIX"/>
    <property type="match status" value="1"/>
</dbReference>
<keyword evidence="9" id="KW-1185">Reference proteome</keyword>
<comment type="caution">
    <text evidence="8">The sequence shown here is derived from an EMBL/GenBank/DDBJ whole genome shotgun (WGS) entry which is preliminary data.</text>
</comment>
<dbReference type="SUPFAM" id="SSF55811">
    <property type="entry name" value="Nudix"/>
    <property type="match status" value="1"/>
</dbReference>
<keyword evidence="4 8" id="KW-0378">Hydrolase</keyword>
<dbReference type="STRING" id="1221996.QY95_02935"/>
<keyword evidence="6" id="KW-0464">Manganese</keyword>
<dbReference type="OrthoDB" id="9802805at2"/>
<keyword evidence="5" id="KW-0460">Magnesium</keyword>
<accession>A0A0F5HU97</accession>
<name>A0A0F5HU97_BACTR</name>
<dbReference type="GO" id="GO:0010945">
    <property type="term" value="F:coenzyme A diphosphatase activity"/>
    <property type="evidence" value="ECO:0007669"/>
    <property type="project" value="InterPro"/>
</dbReference>
<protein>
    <submittedName>
        <fullName evidence="8">Nudix hydrolase YeaB</fullName>
    </submittedName>
</protein>
<dbReference type="InterPro" id="IPR015797">
    <property type="entry name" value="NUDIX_hydrolase-like_dom_sf"/>
</dbReference>
<dbReference type="InterPro" id="IPR045121">
    <property type="entry name" value="CoAse"/>
</dbReference>
<dbReference type="CDD" id="cd03426">
    <property type="entry name" value="NUDIX_CoAse_Nudt7"/>
    <property type="match status" value="1"/>
</dbReference>
<reference evidence="8" key="1">
    <citation type="submission" date="2015-02" db="EMBL/GenBank/DDBJ databases">
        <title>Genome Assembly of Bacillaceae bacterium MTCC 8252.</title>
        <authorList>
            <person name="Verma A."/>
            <person name="Khatri I."/>
            <person name="Mual P."/>
            <person name="Subramanian S."/>
            <person name="Krishnamurthi S."/>
        </authorList>
    </citation>
    <scope>NUCLEOTIDE SEQUENCE [LARGE SCALE GENOMIC DNA]</scope>
    <source>
        <strain evidence="8">MTCC 8252</strain>
    </source>
</reference>
<evidence type="ECO:0000256" key="3">
    <source>
        <dbReference type="ARBA" id="ARBA00022723"/>
    </source>
</evidence>
<keyword evidence="3" id="KW-0479">Metal-binding</keyword>
<comment type="cofactor">
    <cofactor evidence="1">
        <name>Mn(2+)</name>
        <dbReference type="ChEBI" id="CHEBI:29035"/>
    </cofactor>
</comment>
<feature type="domain" description="Nudix hydrolase" evidence="7">
    <location>
        <begin position="23"/>
        <end position="155"/>
    </location>
</feature>
<dbReference type="EMBL" id="JWIR02000058">
    <property type="protein sequence ID" value="KKB36861.1"/>
    <property type="molecule type" value="Genomic_DNA"/>
</dbReference>
<dbReference type="RefSeq" id="WP_040048070.1">
    <property type="nucleotide sequence ID" value="NZ_JWIR02000058.1"/>
</dbReference>
<dbReference type="AlphaFoldDB" id="A0A0F5HU97"/>
<evidence type="ECO:0000256" key="4">
    <source>
        <dbReference type="ARBA" id="ARBA00022801"/>
    </source>
</evidence>
<dbReference type="InterPro" id="IPR000086">
    <property type="entry name" value="NUDIX_hydrolase_dom"/>
</dbReference>
<evidence type="ECO:0000256" key="6">
    <source>
        <dbReference type="ARBA" id="ARBA00023211"/>
    </source>
</evidence>
<dbReference type="PANTHER" id="PTHR12992">
    <property type="entry name" value="NUDIX HYDROLASE"/>
    <property type="match status" value="1"/>
</dbReference>
<dbReference type="GO" id="GO:0046872">
    <property type="term" value="F:metal ion binding"/>
    <property type="evidence" value="ECO:0007669"/>
    <property type="project" value="UniProtKB-KW"/>
</dbReference>
<sequence length="213" mass="24669">MDLHALLKQFQSRTPTILGSENFSKFAVLLPLIEKDGEIHILFEVRSHHMRRQPGEVCFPGGRFDPEDEDERFTAIRETSEELGVAPSDIEHVVPLDFMLSFSRIIYPFAGVLPSSAELNLNPDEVAEVFTVPLPYLLSVEPDCYPIHFKVEPEEDFPYELINGGKEYNWQTRKVNEYFYHYENRVIWGMTARILKHFLDMVKKSAPSTRFSS</sequence>